<dbReference type="InterPro" id="IPR028939">
    <property type="entry name" value="P5C_Rdtase_cat_N"/>
</dbReference>
<keyword evidence="4" id="KW-0641">Proline biosynthesis</keyword>
<organism evidence="8 9">
    <name type="scientific">Mucinivorans hirudinis</name>
    <dbReference type="NCBI Taxonomy" id="1433126"/>
    <lineage>
        <taxon>Bacteria</taxon>
        <taxon>Pseudomonadati</taxon>
        <taxon>Bacteroidota</taxon>
        <taxon>Bacteroidia</taxon>
        <taxon>Bacteroidales</taxon>
        <taxon>Rikenellaceae</taxon>
        <taxon>Mucinivorans</taxon>
    </lineage>
</organism>
<comment type="similarity">
    <text evidence="1 4">Belongs to the pyrroline-5-carboxylate reductase family.</text>
</comment>
<evidence type="ECO:0000256" key="5">
    <source>
        <dbReference type="PIRSR" id="PIRSR000193-1"/>
    </source>
</evidence>
<dbReference type="HAMAP" id="MF_01925">
    <property type="entry name" value="P5C_reductase"/>
    <property type="match status" value="1"/>
</dbReference>
<dbReference type="HOGENOM" id="CLU_042344_1_2_10"/>
<dbReference type="PANTHER" id="PTHR11645:SF0">
    <property type="entry name" value="PYRROLINE-5-CARBOXYLATE REDUCTASE 3"/>
    <property type="match status" value="1"/>
</dbReference>
<evidence type="ECO:0000313" key="9">
    <source>
        <dbReference type="Proteomes" id="UP000027616"/>
    </source>
</evidence>
<dbReference type="Pfam" id="PF14748">
    <property type="entry name" value="P5CR_dimer"/>
    <property type="match status" value="1"/>
</dbReference>
<evidence type="ECO:0000256" key="2">
    <source>
        <dbReference type="ARBA" id="ARBA00022857"/>
    </source>
</evidence>
<dbReference type="UniPathway" id="UPA00098">
    <property type="reaction ID" value="UER00361"/>
</dbReference>
<dbReference type="EMBL" id="HG934468">
    <property type="protein sequence ID" value="CDN31404.1"/>
    <property type="molecule type" value="Genomic_DNA"/>
</dbReference>
<dbReference type="PANTHER" id="PTHR11645">
    <property type="entry name" value="PYRROLINE-5-CARBOXYLATE REDUCTASE"/>
    <property type="match status" value="1"/>
</dbReference>
<dbReference type="Gene3D" id="3.40.50.720">
    <property type="entry name" value="NAD(P)-binding Rossmann-like Domain"/>
    <property type="match status" value="1"/>
</dbReference>
<comment type="subcellular location">
    <subcellularLocation>
        <location evidence="4">Cytoplasm</location>
    </subcellularLocation>
</comment>
<comment type="catalytic activity">
    <reaction evidence="4">
        <text>L-proline + NAD(+) = (S)-1-pyrroline-5-carboxylate + NADH + 2 H(+)</text>
        <dbReference type="Rhea" id="RHEA:14105"/>
        <dbReference type="ChEBI" id="CHEBI:15378"/>
        <dbReference type="ChEBI" id="CHEBI:17388"/>
        <dbReference type="ChEBI" id="CHEBI:57540"/>
        <dbReference type="ChEBI" id="CHEBI:57945"/>
        <dbReference type="ChEBI" id="CHEBI:60039"/>
        <dbReference type="EC" id="1.5.1.2"/>
    </reaction>
</comment>
<feature type="domain" description="Pyrroline-5-carboxylate reductase dimerisation" evidence="7">
    <location>
        <begin position="152"/>
        <end position="248"/>
    </location>
</feature>
<dbReference type="EC" id="1.5.1.2" evidence="4"/>
<keyword evidence="4" id="KW-0028">Amino-acid biosynthesis</keyword>
<dbReference type="GO" id="GO:0004735">
    <property type="term" value="F:pyrroline-5-carboxylate reductase activity"/>
    <property type="evidence" value="ECO:0007669"/>
    <property type="project" value="UniProtKB-UniRule"/>
</dbReference>
<evidence type="ECO:0000256" key="1">
    <source>
        <dbReference type="ARBA" id="ARBA00005525"/>
    </source>
</evidence>
<dbReference type="OrthoDB" id="9805754at2"/>
<dbReference type="InterPro" id="IPR000304">
    <property type="entry name" value="Pyrroline-COOH_reductase"/>
</dbReference>
<dbReference type="InterPro" id="IPR029036">
    <property type="entry name" value="P5CR_dimer"/>
</dbReference>
<protein>
    <recommendedName>
        <fullName evidence="4">Pyrroline-5-carboxylate reductase</fullName>
        <shortName evidence="4">P5C reductase</shortName>
        <shortName evidence="4">P5CR</shortName>
        <ecNumber evidence="4">1.5.1.2</ecNumber>
    </recommendedName>
    <alternativeName>
        <fullName evidence="4">PCA reductase</fullName>
    </alternativeName>
</protein>
<feature type="domain" description="Pyrroline-5-carboxylate reductase catalytic N-terminal" evidence="6">
    <location>
        <begin position="2"/>
        <end position="91"/>
    </location>
</feature>
<sequence precursor="true">MKIAIVGAGNMGGAIAQAIIRHGFTDVDSLVIVDPVTTPVENIRVLSEVDETLAGCRLVLLAVKPWLAEQVAEQVCRHISEDCMVCSVVAGLTLERLEQLLGKRALFVVMPNTAVRVGEGMTFVAHQNAEQEEVEAVVSMFSCAGEAMVIPERQMGAAMALASCGVAYALRYLRAATEGGVELGMSAADGQRIVAQTMRGAAALVEDGAHPEAEIDKVTTAGGITIRGLNRMEECGFTNAVIQGLKASK</sequence>
<keyword evidence="3 4" id="KW-0560">Oxidoreductase</keyword>
<evidence type="ECO:0000256" key="4">
    <source>
        <dbReference type="HAMAP-Rule" id="MF_01925"/>
    </source>
</evidence>
<feature type="binding site" evidence="5">
    <location>
        <begin position="62"/>
        <end position="65"/>
    </location>
    <ligand>
        <name>NADP(+)</name>
        <dbReference type="ChEBI" id="CHEBI:58349"/>
    </ligand>
</feature>
<dbReference type="KEGG" id="rbc:BN938_1315"/>
<dbReference type="InterPro" id="IPR008927">
    <property type="entry name" value="6-PGluconate_DH-like_C_sf"/>
</dbReference>
<dbReference type="PIRSF" id="PIRSF000193">
    <property type="entry name" value="Pyrrol-5-carb_rd"/>
    <property type="match status" value="1"/>
</dbReference>
<dbReference type="Gene3D" id="1.10.3730.10">
    <property type="entry name" value="ProC C-terminal domain-like"/>
    <property type="match status" value="1"/>
</dbReference>
<dbReference type="STRING" id="1433126.BN938_1315"/>
<comment type="catalytic activity">
    <reaction evidence="4">
        <text>L-proline + NADP(+) = (S)-1-pyrroline-5-carboxylate + NADPH + 2 H(+)</text>
        <dbReference type="Rhea" id="RHEA:14109"/>
        <dbReference type="ChEBI" id="CHEBI:15378"/>
        <dbReference type="ChEBI" id="CHEBI:17388"/>
        <dbReference type="ChEBI" id="CHEBI:57783"/>
        <dbReference type="ChEBI" id="CHEBI:58349"/>
        <dbReference type="ChEBI" id="CHEBI:60039"/>
        <dbReference type="EC" id="1.5.1.2"/>
    </reaction>
</comment>
<keyword evidence="4" id="KW-0963">Cytoplasm</keyword>
<evidence type="ECO:0000313" key="8">
    <source>
        <dbReference type="EMBL" id="CDN31404.1"/>
    </source>
</evidence>
<comment type="function">
    <text evidence="4">Catalyzes the reduction of 1-pyrroline-5-carboxylate (PCA) to L-proline.</text>
</comment>
<dbReference type="PATRIC" id="fig|1433126.3.peg.1301"/>
<dbReference type="InterPro" id="IPR036291">
    <property type="entry name" value="NAD(P)-bd_dom_sf"/>
</dbReference>
<keyword evidence="2 4" id="KW-0521">NADP</keyword>
<dbReference type="Proteomes" id="UP000027616">
    <property type="component" value="Chromosome I"/>
</dbReference>
<accession>A0A060RD13</accession>
<keyword evidence="9" id="KW-1185">Reference proteome</keyword>
<dbReference type="eggNOG" id="COG0345">
    <property type="taxonomic scope" value="Bacteria"/>
</dbReference>
<dbReference type="Pfam" id="PF03807">
    <property type="entry name" value="F420_oxidored"/>
    <property type="match status" value="1"/>
</dbReference>
<gene>
    <name evidence="4" type="primary">proC</name>
    <name evidence="8" type="ORF">BN938_1315</name>
</gene>
<proteinExistence type="inferred from homology"/>
<evidence type="ECO:0000259" key="6">
    <source>
        <dbReference type="Pfam" id="PF03807"/>
    </source>
</evidence>
<comment type="pathway">
    <text evidence="4">Amino-acid biosynthesis; L-proline biosynthesis; L-proline from L-glutamate 5-semialdehyde: step 1/1.</text>
</comment>
<name>A0A060RD13_9BACT</name>
<dbReference type="GO" id="GO:0055129">
    <property type="term" value="P:L-proline biosynthetic process"/>
    <property type="evidence" value="ECO:0007669"/>
    <property type="project" value="UniProtKB-UniRule"/>
</dbReference>
<evidence type="ECO:0000256" key="3">
    <source>
        <dbReference type="ARBA" id="ARBA00023002"/>
    </source>
</evidence>
<evidence type="ECO:0000259" key="7">
    <source>
        <dbReference type="Pfam" id="PF14748"/>
    </source>
</evidence>
<reference evidence="8 9" key="1">
    <citation type="journal article" date="2015" name="Genome Announc.">
        <title>Complete Genome Sequence of the Novel Leech Symbiont Mucinivorans hirudinis M3T.</title>
        <authorList>
            <person name="Nelson M.C."/>
            <person name="Bomar L."/>
            <person name="Graf J."/>
        </authorList>
    </citation>
    <scope>NUCLEOTIDE SEQUENCE [LARGE SCALE GENOMIC DNA]</scope>
    <source>
        <strain evidence="9">M3</strain>
    </source>
</reference>
<dbReference type="SUPFAM" id="SSF51735">
    <property type="entry name" value="NAD(P)-binding Rossmann-fold domains"/>
    <property type="match status" value="1"/>
</dbReference>
<dbReference type="AlphaFoldDB" id="A0A060RD13"/>
<dbReference type="SUPFAM" id="SSF48179">
    <property type="entry name" value="6-phosphogluconate dehydrogenase C-terminal domain-like"/>
    <property type="match status" value="1"/>
</dbReference>
<dbReference type="GO" id="GO:0005737">
    <property type="term" value="C:cytoplasm"/>
    <property type="evidence" value="ECO:0007669"/>
    <property type="project" value="UniProtKB-SubCell"/>
</dbReference>